<protein>
    <submittedName>
        <fullName evidence="1">Uncharacterized protein</fullName>
    </submittedName>
</protein>
<reference evidence="1 2" key="1">
    <citation type="submission" date="2018-06" db="EMBL/GenBank/DDBJ databases">
        <title>Comparative genomics reveals the genomic features of Rhizophagus irregularis, R. cerebriforme, R. diaphanum and Gigaspora rosea, and their symbiotic lifestyle signature.</title>
        <authorList>
            <person name="Morin E."/>
            <person name="San Clemente H."/>
            <person name="Chen E.C.H."/>
            <person name="De La Providencia I."/>
            <person name="Hainaut M."/>
            <person name="Kuo A."/>
            <person name="Kohler A."/>
            <person name="Murat C."/>
            <person name="Tang N."/>
            <person name="Roy S."/>
            <person name="Loubradou J."/>
            <person name="Henrissat B."/>
            <person name="Grigoriev I.V."/>
            <person name="Corradi N."/>
            <person name="Roux C."/>
            <person name="Martin F.M."/>
        </authorList>
    </citation>
    <scope>NUCLEOTIDE SEQUENCE [LARGE SCALE GENOMIC DNA]</scope>
    <source>
        <strain evidence="1 2">DAOM 194757</strain>
    </source>
</reference>
<keyword evidence="2" id="KW-1185">Reference proteome</keyword>
<gene>
    <name evidence="1" type="ORF">C2G38_2195178</name>
</gene>
<evidence type="ECO:0000313" key="2">
    <source>
        <dbReference type="Proteomes" id="UP000266673"/>
    </source>
</evidence>
<accession>A0A397UZ35</accession>
<dbReference type="Proteomes" id="UP000266673">
    <property type="component" value="Unassembled WGS sequence"/>
</dbReference>
<dbReference type="EMBL" id="QKWP01000832">
    <property type="protein sequence ID" value="RIB14427.1"/>
    <property type="molecule type" value="Genomic_DNA"/>
</dbReference>
<proteinExistence type="predicted"/>
<dbReference type="OrthoDB" id="2478047at2759"/>
<evidence type="ECO:0000313" key="1">
    <source>
        <dbReference type="EMBL" id="RIB14427.1"/>
    </source>
</evidence>
<sequence length="69" mass="8197">MIKKLDQSDYYSTSNDMDDELLKNNLIAAFNMCINTINIYILEYLENLLKIKQDTAALKFQRCNYCHRL</sequence>
<comment type="caution">
    <text evidence="1">The sequence shown here is derived from an EMBL/GenBank/DDBJ whole genome shotgun (WGS) entry which is preliminary data.</text>
</comment>
<dbReference type="AlphaFoldDB" id="A0A397UZ35"/>
<organism evidence="1 2">
    <name type="scientific">Gigaspora rosea</name>
    <dbReference type="NCBI Taxonomy" id="44941"/>
    <lineage>
        <taxon>Eukaryota</taxon>
        <taxon>Fungi</taxon>
        <taxon>Fungi incertae sedis</taxon>
        <taxon>Mucoromycota</taxon>
        <taxon>Glomeromycotina</taxon>
        <taxon>Glomeromycetes</taxon>
        <taxon>Diversisporales</taxon>
        <taxon>Gigasporaceae</taxon>
        <taxon>Gigaspora</taxon>
    </lineage>
</organism>
<name>A0A397UZ35_9GLOM</name>